<dbReference type="InterPro" id="IPR002937">
    <property type="entry name" value="Amino_oxidase"/>
</dbReference>
<gene>
    <name evidence="2" type="ORF">Tasa_048_030</name>
</gene>
<sequence>MAADPVQFEHGPRRRIAVVGSGIAGLSCAWLLAPRHDVIVFEADTRLGGHSNTVVVPDLHGAPIDVDCGFIVYNEKTYPNLTALFAHLEIVTHAADMSLSIARTGGGGMLEYSGSGLGGLFAQKRNILRPRFWSMLAGIWRFYREAPQIMDTLDDPFASLGTMLDTARFSPAMQRDYLLPMASAMWSCSPNAVRDFPAQAFMQFCANHGLLQLRERPKWRSVIGGAAVYVTRMAQDITRKGGRIDSGCAVRAVARRPEGVRIWTDRGPMTFDDIVIATHAPEALALLADATPEERATLSAIRYGRNTAVLHEDASFMPGRRRLWSAWNVQNTGEDTGPRVTYWMNSLQALPHDRNLFVTLNPDRRPTQMHARFEYEHPMYDAASLRAQRKLWSLQGSARTWFCGAYFGAGFHEDGLQAGLAVGEALGGMRRPWSVPDESARITHDACSGSRTHPLTAAA</sequence>
<organism evidence="2 3">
    <name type="scientific">Tanticharoenia sakaeratensis NBRC 103193</name>
    <dbReference type="NCBI Taxonomy" id="1231623"/>
    <lineage>
        <taxon>Bacteria</taxon>
        <taxon>Pseudomonadati</taxon>
        <taxon>Pseudomonadota</taxon>
        <taxon>Alphaproteobacteria</taxon>
        <taxon>Acetobacterales</taxon>
        <taxon>Acetobacteraceae</taxon>
        <taxon>Tanticharoenia</taxon>
    </lineage>
</organism>
<comment type="caution">
    <text evidence="2">The sequence shown here is derived from an EMBL/GenBank/DDBJ whole genome shotgun (WGS) entry which is preliminary data.</text>
</comment>
<keyword evidence="3" id="KW-1185">Reference proteome</keyword>
<evidence type="ECO:0000259" key="1">
    <source>
        <dbReference type="Pfam" id="PF01593"/>
    </source>
</evidence>
<reference evidence="2 3" key="1">
    <citation type="submission" date="2012-10" db="EMBL/GenBank/DDBJ databases">
        <title>Genome sequencing of Tanticharoenia sakaeratensis NBRC 103193.</title>
        <authorList>
            <person name="Azuma Y."/>
            <person name="Hadano H."/>
            <person name="Hirakawa H."/>
            <person name="Matsushita K."/>
        </authorList>
    </citation>
    <scope>NUCLEOTIDE SEQUENCE [LARGE SCALE GENOMIC DNA]</scope>
    <source>
        <strain evidence="2 3">NBRC 103193</strain>
    </source>
</reference>
<dbReference type="Proteomes" id="UP000032679">
    <property type="component" value="Unassembled WGS sequence"/>
</dbReference>
<protein>
    <submittedName>
        <fullName evidence="2">Amine oxidase</fullName>
    </submittedName>
</protein>
<dbReference type="RefSeq" id="WP_048850542.1">
    <property type="nucleotide sequence ID" value="NZ_BALE01000048.1"/>
</dbReference>
<dbReference type="PANTHER" id="PTHR42923">
    <property type="entry name" value="PROTOPORPHYRINOGEN OXIDASE"/>
    <property type="match status" value="1"/>
</dbReference>
<dbReference type="PANTHER" id="PTHR42923:SF17">
    <property type="entry name" value="AMINE OXIDASE DOMAIN-CONTAINING PROTEIN"/>
    <property type="match status" value="1"/>
</dbReference>
<dbReference type="Pfam" id="PF01593">
    <property type="entry name" value="Amino_oxidase"/>
    <property type="match status" value="1"/>
</dbReference>
<dbReference type="Gene3D" id="3.50.50.60">
    <property type="entry name" value="FAD/NAD(P)-binding domain"/>
    <property type="match status" value="1"/>
</dbReference>
<dbReference type="Gene3D" id="3.30.70.1990">
    <property type="match status" value="1"/>
</dbReference>
<evidence type="ECO:0000313" key="3">
    <source>
        <dbReference type="Proteomes" id="UP000032679"/>
    </source>
</evidence>
<dbReference type="InterPro" id="IPR036188">
    <property type="entry name" value="FAD/NAD-bd_sf"/>
</dbReference>
<dbReference type="AlphaFoldDB" id="A0A0D6MPU7"/>
<accession>A0A0D6MPU7</accession>
<dbReference type="OrthoDB" id="20837at2"/>
<dbReference type="InterPro" id="IPR050464">
    <property type="entry name" value="Zeta_carotene_desat/Oxidored"/>
</dbReference>
<name>A0A0D6MPU7_9PROT</name>
<evidence type="ECO:0000313" key="2">
    <source>
        <dbReference type="EMBL" id="GAN55405.1"/>
    </source>
</evidence>
<dbReference type="STRING" id="1231623.Tasa_048_030"/>
<dbReference type="SUPFAM" id="SSF51905">
    <property type="entry name" value="FAD/NAD(P)-binding domain"/>
    <property type="match status" value="1"/>
</dbReference>
<dbReference type="EMBL" id="BALE01000048">
    <property type="protein sequence ID" value="GAN55405.1"/>
    <property type="molecule type" value="Genomic_DNA"/>
</dbReference>
<proteinExistence type="predicted"/>
<dbReference type="Gene3D" id="1.10.405.20">
    <property type="match status" value="1"/>
</dbReference>
<feature type="domain" description="Amine oxidase" evidence="1">
    <location>
        <begin position="23"/>
        <end position="301"/>
    </location>
</feature>
<dbReference type="GO" id="GO:0016491">
    <property type="term" value="F:oxidoreductase activity"/>
    <property type="evidence" value="ECO:0007669"/>
    <property type="project" value="InterPro"/>
</dbReference>